<evidence type="ECO:0000256" key="1">
    <source>
        <dbReference type="SAM" id="MobiDB-lite"/>
    </source>
</evidence>
<comment type="caution">
    <text evidence="2">The sequence shown here is derived from an EMBL/GenBank/DDBJ whole genome shotgun (WGS) entry which is preliminary data.</text>
</comment>
<keyword evidence="3" id="KW-1185">Reference proteome</keyword>
<dbReference type="EMBL" id="BOPF01000003">
    <property type="protein sequence ID" value="GIJ44204.1"/>
    <property type="molecule type" value="Genomic_DNA"/>
</dbReference>
<reference evidence="2" key="1">
    <citation type="submission" date="2021-01" db="EMBL/GenBank/DDBJ databases">
        <title>Whole genome shotgun sequence of Virgisporangium aliadipatigenens NBRC 105644.</title>
        <authorList>
            <person name="Komaki H."/>
            <person name="Tamura T."/>
        </authorList>
    </citation>
    <scope>NUCLEOTIDE SEQUENCE</scope>
    <source>
        <strain evidence="2">NBRC 105644</strain>
    </source>
</reference>
<evidence type="ECO:0000313" key="2">
    <source>
        <dbReference type="EMBL" id="GIJ44204.1"/>
    </source>
</evidence>
<gene>
    <name evidence="2" type="ORF">Val02_10900</name>
</gene>
<protein>
    <submittedName>
        <fullName evidence="2">Uncharacterized protein</fullName>
    </submittedName>
</protein>
<sequence length="113" mass="11955">MLGGAWYGLIACVTGHVNNHTTESTRSTGTTDMLHPDLSIRRPKMCKHSTPCPPADAIDHDAARVTASFPEQGWSLLCNGVIVFDDTGELMPDGSTVAPHRGPAPHKPVLAAA</sequence>
<evidence type="ECO:0000313" key="3">
    <source>
        <dbReference type="Proteomes" id="UP000619260"/>
    </source>
</evidence>
<organism evidence="2 3">
    <name type="scientific">Virgisporangium aliadipatigenens</name>
    <dbReference type="NCBI Taxonomy" id="741659"/>
    <lineage>
        <taxon>Bacteria</taxon>
        <taxon>Bacillati</taxon>
        <taxon>Actinomycetota</taxon>
        <taxon>Actinomycetes</taxon>
        <taxon>Micromonosporales</taxon>
        <taxon>Micromonosporaceae</taxon>
        <taxon>Virgisporangium</taxon>
    </lineage>
</organism>
<dbReference type="InterPro" id="IPR046041">
    <property type="entry name" value="DUF5999"/>
</dbReference>
<accession>A0A8J3YFG9</accession>
<dbReference type="Proteomes" id="UP000619260">
    <property type="component" value="Unassembled WGS sequence"/>
</dbReference>
<dbReference type="Pfam" id="PF19462">
    <property type="entry name" value="DUF5999"/>
    <property type="match status" value="1"/>
</dbReference>
<dbReference type="AlphaFoldDB" id="A0A8J3YFG9"/>
<proteinExistence type="predicted"/>
<name>A0A8J3YFG9_9ACTN</name>
<feature type="region of interest" description="Disordered" evidence="1">
    <location>
        <begin position="92"/>
        <end position="113"/>
    </location>
</feature>